<evidence type="ECO:0000256" key="1">
    <source>
        <dbReference type="SAM" id="Phobius"/>
    </source>
</evidence>
<accession>A0AAX6E316</accession>
<evidence type="ECO:0000313" key="2">
    <source>
        <dbReference type="EMBL" id="KAJ6798371.1"/>
    </source>
</evidence>
<dbReference type="EMBL" id="JANAVB010040220">
    <property type="protein sequence ID" value="KAJ6798371.1"/>
    <property type="molecule type" value="Genomic_DNA"/>
</dbReference>
<reference evidence="2" key="2">
    <citation type="submission" date="2023-04" db="EMBL/GenBank/DDBJ databases">
        <authorList>
            <person name="Bruccoleri R.E."/>
            <person name="Oakeley E.J."/>
            <person name="Faust A.-M."/>
            <person name="Dessus-Babus S."/>
            <person name="Altorfer M."/>
            <person name="Burckhardt D."/>
            <person name="Oertli M."/>
            <person name="Naumann U."/>
            <person name="Petersen F."/>
            <person name="Wong J."/>
        </authorList>
    </citation>
    <scope>NUCLEOTIDE SEQUENCE</scope>
    <source>
        <strain evidence="2">GSM-AAB239-AS_SAM_17_03QT</strain>
        <tissue evidence="2">Leaf</tissue>
    </source>
</reference>
<keyword evidence="1" id="KW-0812">Transmembrane</keyword>
<keyword evidence="3" id="KW-1185">Reference proteome</keyword>
<dbReference type="Proteomes" id="UP001140949">
    <property type="component" value="Unassembled WGS sequence"/>
</dbReference>
<feature type="transmembrane region" description="Helical" evidence="1">
    <location>
        <begin position="50"/>
        <end position="72"/>
    </location>
</feature>
<dbReference type="AlphaFoldDB" id="A0AAX6E316"/>
<keyword evidence="1" id="KW-0472">Membrane</keyword>
<proteinExistence type="predicted"/>
<gene>
    <name evidence="2" type="ORF">M6B38_211620</name>
</gene>
<name>A0AAX6E316_IRIPA</name>
<organism evidence="2 3">
    <name type="scientific">Iris pallida</name>
    <name type="common">Sweet iris</name>
    <dbReference type="NCBI Taxonomy" id="29817"/>
    <lineage>
        <taxon>Eukaryota</taxon>
        <taxon>Viridiplantae</taxon>
        <taxon>Streptophyta</taxon>
        <taxon>Embryophyta</taxon>
        <taxon>Tracheophyta</taxon>
        <taxon>Spermatophyta</taxon>
        <taxon>Magnoliopsida</taxon>
        <taxon>Liliopsida</taxon>
        <taxon>Asparagales</taxon>
        <taxon>Iridaceae</taxon>
        <taxon>Iridoideae</taxon>
        <taxon>Irideae</taxon>
        <taxon>Iris</taxon>
    </lineage>
</organism>
<protein>
    <submittedName>
        <fullName evidence="2">Uncharacterized protein</fullName>
    </submittedName>
</protein>
<reference evidence="2" key="1">
    <citation type="journal article" date="2023" name="GigaByte">
        <title>Genome assembly of the bearded iris, Iris pallida Lam.</title>
        <authorList>
            <person name="Bruccoleri R.E."/>
            <person name="Oakeley E.J."/>
            <person name="Faust A.M.E."/>
            <person name="Altorfer M."/>
            <person name="Dessus-Babus S."/>
            <person name="Burckhardt D."/>
            <person name="Oertli M."/>
            <person name="Naumann U."/>
            <person name="Petersen F."/>
            <person name="Wong J."/>
        </authorList>
    </citation>
    <scope>NUCLEOTIDE SEQUENCE</scope>
    <source>
        <strain evidence="2">GSM-AAB239-AS_SAM_17_03QT</strain>
    </source>
</reference>
<feature type="transmembrane region" description="Helical" evidence="1">
    <location>
        <begin position="7"/>
        <end position="30"/>
    </location>
</feature>
<comment type="caution">
    <text evidence="2">The sequence shown here is derived from an EMBL/GenBank/DDBJ whole genome shotgun (WGS) entry which is preliminary data.</text>
</comment>
<evidence type="ECO:0000313" key="3">
    <source>
        <dbReference type="Proteomes" id="UP001140949"/>
    </source>
</evidence>
<sequence length="73" mass="8481">MSFSTFYLLAYADLCFFVKQIIIFWAMMTMHNLVTSIFPETEFQYLLPPSSFYVTSILGQFLVTVAYVGLIFL</sequence>
<keyword evidence="1" id="KW-1133">Transmembrane helix</keyword>